<proteinExistence type="predicted"/>
<evidence type="ECO:0000313" key="1">
    <source>
        <dbReference type="EMBL" id="KAA8524671.1"/>
    </source>
</evidence>
<keyword evidence="2" id="KW-1185">Reference proteome</keyword>
<dbReference type="AlphaFoldDB" id="A0A5J5A5H4"/>
<evidence type="ECO:0000313" key="2">
    <source>
        <dbReference type="Proteomes" id="UP000325577"/>
    </source>
</evidence>
<dbReference type="EMBL" id="CM018047">
    <property type="protein sequence ID" value="KAA8524671.1"/>
    <property type="molecule type" value="Genomic_DNA"/>
</dbReference>
<protein>
    <submittedName>
        <fullName evidence="1">Uncharacterized protein</fullName>
    </submittedName>
</protein>
<organism evidence="1 2">
    <name type="scientific">Nyssa sinensis</name>
    <dbReference type="NCBI Taxonomy" id="561372"/>
    <lineage>
        <taxon>Eukaryota</taxon>
        <taxon>Viridiplantae</taxon>
        <taxon>Streptophyta</taxon>
        <taxon>Embryophyta</taxon>
        <taxon>Tracheophyta</taxon>
        <taxon>Spermatophyta</taxon>
        <taxon>Magnoliopsida</taxon>
        <taxon>eudicotyledons</taxon>
        <taxon>Gunneridae</taxon>
        <taxon>Pentapetalae</taxon>
        <taxon>asterids</taxon>
        <taxon>Cornales</taxon>
        <taxon>Nyssaceae</taxon>
        <taxon>Nyssa</taxon>
    </lineage>
</organism>
<sequence>MMLVSWALKIAEAPKTDSEFWKTLVDGGYDIQFGTCVPEHILKGSHEGEVRGWNELLCWPVYAVSPPLPLPPRVPRCGLLAGKEQSPRLDSISYGNHKN</sequence>
<reference evidence="1 2" key="1">
    <citation type="submission" date="2019-09" db="EMBL/GenBank/DDBJ databases">
        <title>A chromosome-level genome assembly of the Chinese tupelo Nyssa sinensis.</title>
        <authorList>
            <person name="Yang X."/>
            <person name="Kang M."/>
            <person name="Yang Y."/>
            <person name="Xiong H."/>
            <person name="Wang M."/>
            <person name="Zhang Z."/>
            <person name="Wang Z."/>
            <person name="Wu H."/>
            <person name="Ma T."/>
            <person name="Liu J."/>
            <person name="Xi Z."/>
        </authorList>
    </citation>
    <scope>NUCLEOTIDE SEQUENCE [LARGE SCALE GENOMIC DNA]</scope>
    <source>
        <strain evidence="1">J267</strain>
        <tissue evidence="1">Leaf</tissue>
    </source>
</reference>
<accession>A0A5J5A5H4</accession>
<name>A0A5J5A5H4_9ASTE</name>
<gene>
    <name evidence="1" type="ORF">F0562_011094</name>
</gene>
<dbReference type="Proteomes" id="UP000325577">
    <property type="component" value="Linkage Group LG4"/>
</dbReference>